<feature type="domain" description="ABC transmembrane type-1" evidence="11">
    <location>
        <begin position="20"/>
        <end position="303"/>
    </location>
</feature>
<protein>
    <submittedName>
        <fullName evidence="12">Uncharacterized protein</fullName>
    </submittedName>
</protein>
<dbReference type="CDD" id="cd18541">
    <property type="entry name" value="ABC_6TM_TmrB_like"/>
    <property type="match status" value="1"/>
</dbReference>
<dbReference type="Gene3D" id="3.40.50.300">
    <property type="entry name" value="P-loop containing nucleotide triphosphate hydrolases"/>
    <property type="match status" value="1"/>
</dbReference>
<dbReference type="AlphaFoldDB" id="A0A0R1H3N2"/>
<dbReference type="FunFam" id="1.20.1560.10:FF:000011">
    <property type="entry name" value="Multidrug ABC transporter ATP-binding protein"/>
    <property type="match status" value="1"/>
</dbReference>
<dbReference type="Gene3D" id="1.20.1560.10">
    <property type="entry name" value="ABC transporter type 1, transmembrane domain"/>
    <property type="match status" value="1"/>
</dbReference>
<evidence type="ECO:0000256" key="5">
    <source>
        <dbReference type="ARBA" id="ARBA00022741"/>
    </source>
</evidence>
<dbReference type="GO" id="GO:0005524">
    <property type="term" value="F:ATP binding"/>
    <property type="evidence" value="ECO:0007669"/>
    <property type="project" value="UniProtKB-KW"/>
</dbReference>
<evidence type="ECO:0000313" key="13">
    <source>
        <dbReference type="Proteomes" id="UP000050909"/>
    </source>
</evidence>
<evidence type="ECO:0000256" key="4">
    <source>
        <dbReference type="ARBA" id="ARBA00022692"/>
    </source>
</evidence>
<feature type="domain" description="ABC transporter" evidence="10">
    <location>
        <begin position="331"/>
        <end position="572"/>
    </location>
</feature>
<organism evidence="12 13">
    <name type="scientific">Amylolactobacillus amylotrophicus DSM 20534</name>
    <dbReference type="NCBI Taxonomy" id="1423722"/>
    <lineage>
        <taxon>Bacteria</taxon>
        <taxon>Bacillati</taxon>
        <taxon>Bacillota</taxon>
        <taxon>Bacilli</taxon>
        <taxon>Lactobacillales</taxon>
        <taxon>Lactobacillaceae</taxon>
        <taxon>Amylolactobacillus</taxon>
    </lineage>
</organism>
<name>A0A0R1H3N2_9LACO</name>
<dbReference type="InterPro" id="IPR039421">
    <property type="entry name" value="Type_1_exporter"/>
</dbReference>
<dbReference type="PANTHER" id="PTHR43394:SF1">
    <property type="entry name" value="ATP-BINDING CASSETTE SUB-FAMILY B MEMBER 10, MITOCHONDRIAL"/>
    <property type="match status" value="1"/>
</dbReference>
<evidence type="ECO:0000256" key="3">
    <source>
        <dbReference type="ARBA" id="ARBA00022475"/>
    </source>
</evidence>
<dbReference type="PROSITE" id="PS50929">
    <property type="entry name" value="ABC_TM1F"/>
    <property type="match status" value="1"/>
</dbReference>
<keyword evidence="2" id="KW-0813">Transport</keyword>
<keyword evidence="8 9" id="KW-0472">Membrane</keyword>
<reference evidence="12 13" key="1">
    <citation type="journal article" date="2015" name="Genome Announc.">
        <title>Expanding the biotechnology potential of lactobacilli through comparative genomics of 213 strains and associated genera.</title>
        <authorList>
            <person name="Sun Z."/>
            <person name="Harris H.M."/>
            <person name="McCann A."/>
            <person name="Guo C."/>
            <person name="Argimon S."/>
            <person name="Zhang W."/>
            <person name="Yang X."/>
            <person name="Jeffery I.B."/>
            <person name="Cooney J.C."/>
            <person name="Kagawa T.F."/>
            <person name="Liu W."/>
            <person name="Song Y."/>
            <person name="Salvetti E."/>
            <person name="Wrobel A."/>
            <person name="Rasinkangas P."/>
            <person name="Parkhill J."/>
            <person name="Rea M.C."/>
            <person name="O'Sullivan O."/>
            <person name="Ritari J."/>
            <person name="Douillard F.P."/>
            <person name="Paul Ross R."/>
            <person name="Yang R."/>
            <person name="Briner A.E."/>
            <person name="Felis G.E."/>
            <person name="de Vos W.M."/>
            <person name="Barrangou R."/>
            <person name="Klaenhammer T.R."/>
            <person name="Caufield P.W."/>
            <person name="Cui Y."/>
            <person name="Zhang H."/>
            <person name="O'Toole P.W."/>
        </authorList>
    </citation>
    <scope>NUCLEOTIDE SEQUENCE [LARGE SCALE GENOMIC DNA]</scope>
    <source>
        <strain evidence="12 13">DSM 20534</strain>
    </source>
</reference>
<dbReference type="PATRIC" id="fig|1423722.3.peg.89"/>
<keyword evidence="7 9" id="KW-1133">Transmembrane helix</keyword>
<dbReference type="Pfam" id="PF00005">
    <property type="entry name" value="ABC_tran"/>
    <property type="match status" value="1"/>
</dbReference>
<comment type="caution">
    <text evidence="12">The sequence shown here is derived from an EMBL/GenBank/DDBJ whole genome shotgun (WGS) entry which is preliminary data.</text>
</comment>
<gene>
    <name evidence="12" type="ORF">FC62_GL000087</name>
</gene>
<dbReference type="PANTHER" id="PTHR43394">
    <property type="entry name" value="ATP-DEPENDENT PERMEASE MDL1, MITOCHONDRIAL"/>
    <property type="match status" value="1"/>
</dbReference>
<evidence type="ECO:0000256" key="1">
    <source>
        <dbReference type="ARBA" id="ARBA00004651"/>
    </source>
</evidence>
<dbReference type="Pfam" id="PF00664">
    <property type="entry name" value="ABC_membrane"/>
    <property type="match status" value="1"/>
</dbReference>
<dbReference type="SUPFAM" id="SSF90123">
    <property type="entry name" value="ABC transporter transmembrane region"/>
    <property type="match status" value="1"/>
</dbReference>
<dbReference type="PROSITE" id="PS00211">
    <property type="entry name" value="ABC_TRANSPORTER_1"/>
    <property type="match status" value="1"/>
</dbReference>
<dbReference type="InterPro" id="IPR003593">
    <property type="entry name" value="AAA+_ATPase"/>
</dbReference>
<evidence type="ECO:0000259" key="10">
    <source>
        <dbReference type="PROSITE" id="PS50893"/>
    </source>
</evidence>
<dbReference type="GO" id="GO:0015421">
    <property type="term" value="F:ABC-type oligopeptide transporter activity"/>
    <property type="evidence" value="ECO:0007669"/>
    <property type="project" value="TreeGrafter"/>
</dbReference>
<dbReference type="InterPro" id="IPR036640">
    <property type="entry name" value="ABC1_TM_sf"/>
</dbReference>
<accession>A0A0R1H3N2</accession>
<dbReference type="InterPro" id="IPR011527">
    <property type="entry name" value="ABC1_TM_dom"/>
</dbReference>
<evidence type="ECO:0000256" key="2">
    <source>
        <dbReference type="ARBA" id="ARBA00022448"/>
    </source>
</evidence>
<dbReference type="RefSeq" id="WP_056946277.1">
    <property type="nucleotide sequence ID" value="NZ_AZCV01000001.1"/>
</dbReference>
<feature type="transmembrane region" description="Helical" evidence="9">
    <location>
        <begin position="20"/>
        <end position="36"/>
    </location>
</feature>
<dbReference type="GO" id="GO:0016887">
    <property type="term" value="F:ATP hydrolysis activity"/>
    <property type="evidence" value="ECO:0007669"/>
    <property type="project" value="InterPro"/>
</dbReference>
<feature type="transmembrane region" description="Helical" evidence="9">
    <location>
        <begin position="56"/>
        <end position="77"/>
    </location>
</feature>
<dbReference type="SMART" id="SM00382">
    <property type="entry name" value="AAA"/>
    <property type="match status" value="1"/>
</dbReference>
<dbReference type="FunFam" id="3.40.50.300:FF:000221">
    <property type="entry name" value="Multidrug ABC transporter ATP-binding protein"/>
    <property type="match status" value="1"/>
</dbReference>
<keyword evidence="5" id="KW-0547">Nucleotide-binding</keyword>
<dbReference type="GO" id="GO:0005886">
    <property type="term" value="C:plasma membrane"/>
    <property type="evidence" value="ECO:0007669"/>
    <property type="project" value="UniProtKB-SubCell"/>
</dbReference>
<proteinExistence type="predicted"/>
<dbReference type="InterPro" id="IPR027417">
    <property type="entry name" value="P-loop_NTPase"/>
</dbReference>
<dbReference type="SUPFAM" id="SSF52540">
    <property type="entry name" value="P-loop containing nucleoside triphosphate hydrolases"/>
    <property type="match status" value="1"/>
</dbReference>
<keyword evidence="13" id="KW-1185">Reference proteome</keyword>
<evidence type="ECO:0000256" key="7">
    <source>
        <dbReference type="ARBA" id="ARBA00022989"/>
    </source>
</evidence>
<evidence type="ECO:0000259" key="11">
    <source>
        <dbReference type="PROSITE" id="PS50929"/>
    </source>
</evidence>
<dbReference type="InterPro" id="IPR003439">
    <property type="entry name" value="ABC_transporter-like_ATP-bd"/>
</dbReference>
<evidence type="ECO:0000256" key="8">
    <source>
        <dbReference type="ARBA" id="ARBA00023136"/>
    </source>
</evidence>
<feature type="transmembrane region" description="Helical" evidence="9">
    <location>
        <begin position="247"/>
        <end position="268"/>
    </location>
</feature>
<dbReference type="InterPro" id="IPR017871">
    <property type="entry name" value="ABC_transporter-like_CS"/>
</dbReference>
<keyword evidence="4 9" id="KW-0812">Transmembrane</keyword>
<evidence type="ECO:0000313" key="12">
    <source>
        <dbReference type="EMBL" id="KRK38404.1"/>
    </source>
</evidence>
<evidence type="ECO:0000256" key="9">
    <source>
        <dbReference type="SAM" id="Phobius"/>
    </source>
</evidence>
<keyword evidence="6" id="KW-0067">ATP-binding</keyword>
<sequence length="585" mass="65559">MGIFKKLGWYFKAERKRYTLGIGFLILTAIINLIPPRILGMMADQIDTGSITWERFFTLIGAILSAAILLYLFRYLWRTQIWGGAAKLEWTMRSKLFWHFMQMDETFYQKHRTGDLMAHATNDLSAIQQVAGAGVLTLVDSIVTGGSTIIAMMIFVDWRLTLVAMIPMPFLAVMARVLGTKLHDAFGHSQAAFSKLNNKTQESISGVKVIKTFGQEKEDTAEFDQMVDKTIQINKRVFKLDSMFDPLTTLIIGATYVITIIYGGMLVANKTITIGQLISFISYISAMVWPMFAIGRLFNVLERGSASYDRVMELMNEQSLIKEVNEQPSKLATGDLTYEVERFAYPDEPEHTTLSNINFTLPMGKTLGLVGRVGAGKSTIIKLLMREFDNYTGSIKIGEKNIKDIPLDDLLHAIGYVPQNNFLFSTSIRDNIRFANIDAEQSQVEAAAKKSALHDDILQFPRNYNTLVGENGVSLSGGQKQRLAIARALLKDPEILILDDALSAVDAKTEETILGHLKEDRKDATTIISAHRLTSVMHADEILVINDGRIVEQGTHESLLASRGWYYEMWEKQQLEVKVGGEIDG</sequence>
<dbReference type="PROSITE" id="PS50893">
    <property type="entry name" value="ABC_TRANSPORTER_2"/>
    <property type="match status" value="1"/>
</dbReference>
<keyword evidence="3" id="KW-1003">Cell membrane</keyword>
<evidence type="ECO:0000256" key="6">
    <source>
        <dbReference type="ARBA" id="ARBA00022840"/>
    </source>
</evidence>
<feature type="transmembrane region" description="Helical" evidence="9">
    <location>
        <begin position="160"/>
        <end position="179"/>
    </location>
</feature>
<dbReference type="EMBL" id="AZCV01000001">
    <property type="protein sequence ID" value="KRK38404.1"/>
    <property type="molecule type" value="Genomic_DNA"/>
</dbReference>
<feature type="transmembrane region" description="Helical" evidence="9">
    <location>
        <begin position="280"/>
        <end position="298"/>
    </location>
</feature>
<comment type="subcellular location">
    <subcellularLocation>
        <location evidence="1">Cell membrane</location>
        <topology evidence="1">Multi-pass membrane protein</topology>
    </subcellularLocation>
</comment>
<dbReference type="Proteomes" id="UP000050909">
    <property type="component" value="Unassembled WGS sequence"/>
</dbReference>